<dbReference type="Pfam" id="PF12902">
    <property type="entry name" value="Ferritin-like"/>
    <property type="match status" value="1"/>
</dbReference>
<dbReference type="AlphaFoldDB" id="A0A0C1QSA9"/>
<dbReference type="EMBL" id="JHEG02000058">
    <property type="protein sequence ID" value="KIE08324.1"/>
    <property type="molecule type" value="Genomic_DNA"/>
</dbReference>
<gene>
    <name evidence="3" type="ORF">DA73_0227300</name>
    <name evidence="2" type="ORF">DA73_0400009830</name>
</gene>
<keyword evidence="4" id="KW-1185">Reference proteome</keyword>
<dbReference type="Proteomes" id="UP000029738">
    <property type="component" value="Unassembled WGS sequence"/>
</dbReference>
<dbReference type="InterPro" id="IPR012347">
    <property type="entry name" value="Ferritin-like"/>
</dbReference>
<dbReference type="OrthoDB" id="726375at2"/>
<reference evidence="3" key="1">
    <citation type="journal article" date="2015" name="Genome Announc.">
        <title>Draft Genome Sequence of Tolypothrix boutellei Strain VB521301.</title>
        <authorList>
            <person name="Chandrababunaidu M.M."/>
            <person name="Singh D."/>
            <person name="Sen D."/>
            <person name="Bhan S."/>
            <person name="Das S."/>
            <person name="Gupta A."/>
            <person name="Adhikary S.P."/>
            <person name="Tripathy S."/>
        </authorList>
    </citation>
    <scope>NUCLEOTIDE SEQUENCE</scope>
    <source>
        <strain evidence="3">VB521301</strain>
    </source>
</reference>
<evidence type="ECO:0000313" key="3">
    <source>
        <dbReference type="EMBL" id="KIE08324.1"/>
    </source>
</evidence>
<accession>A0A0C1QSA9</accession>
<sequence length="1117" mass="126975">MSILDFPRLHFQGFARTHAPTGHKNGLVDLSTNTVYMNGERFDRNRPLSEYHEYLQSLGPRFNAEGQWDENGSFSMAKGWDFGGNGHFAIEAKIVSTQREAGQVDQQDPAVGRSIDMWGHFNDYLATTFNRARIFDCDPASNWTTTIMVGQLTFGRQGVSHEVPYMLSAPVEGMQPARWQNFNYIRELPEHPLNGEFKRAEVYQFVIPKDAKDVLWGEETALSPTVSLLRSAMEREDVLGVVVQFSLSNMSAPLQPDSPVFWHLHGTIGLWCEGELKTYPQGRLLTPRHIFQNPEDRTLSNLTVAITPQGASLNMVTAVPCNGRAIQAGPGPTHAIASKLDLGELELRTVKSQRLVARIPKEAYQQPAHQLTSGIVDVPLAEPFENLCDEIEHQGLCIVGTHPNGQRQILVREEEINLQVNDACLFVEFPDEKRGLDYSVELEVRSFVRGRPAPVETVYLHQFYNPKGLPQLRYDFDRNPENVGKTFHFPQSLDIVHFKPGKREEMGDFTAKSTIATDEQGRGWVTVRGVQSGTARVLLSTRADEIPGDPSLTDRAIVSYDNEDRLGFWSGAGSFAVRVLTNDWHLEDIPDESVDFNLIYKHILAFYELSFSFMKAEVFSLADKCKVETYARLMWQMCDPCNKNKTYYMPPTRDMSQPQAMLLRKYLQNQQRVGYVPETKPTPKSTQRTIQTRDELVAALRHAAELEVAVMLQYVYAAYSIPNYVTGQEYVRRGLWTPEQLRLACGDGQEGHDYGMRGVLLDISREEMVHFLMVNNILMAIGEPFYPAIPNWNEANRRFPIEVDFALEPFGPSSLQRFLQFELPDFLVEDLAHETEPNDPSVDQLHSYGSLSELYRQIRTAIENIPDLIVVKKGCVGGEHHLFLRKDTNKSHPDYQFQVDDVNSALFAIDLIVEQGEGCEVDSPKFEESHYQKFRRIADALAREQTIDATTGHKLPWTPAYPALRNPTLHHKDYSSTVVTVPQTRAVMQIFNESYYLMMQLMVQHFGLMPHGSMRRSKLMNPAIDVMTGMMRPLGELLMTMPSGKRGKTAGPSFEIAHPPTYIPTPEIAYQAIASRFERLSHQARECEVIPSMVYEMFDFYARYFEDFAKNPQHIFG</sequence>
<evidence type="ECO:0000313" key="2">
    <source>
        <dbReference type="EMBL" id="KAF3885727.1"/>
    </source>
</evidence>
<dbReference type="InterPro" id="IPR026820">
    <property type="entry name" value="VioB/RebD_dom"/>
</dbReference>
<proteinExistence type="predicted"/>
<dbReference type="Gene3D" id="1.20.1260.10">
    <property type="match status" value="1"/>
</dbReference>
<dbReference type="RefSeq" id="WP_038075831.1">
    <property type="nucleotide sequence ID" value="NZ_JHEG04000001.1"/>
</dbReference>
<name>A0A0C1QSA9_9CYAN</name>
<dbReference type="EMBL" id="JHEG04000001">
    <property type="protein sequence ID" value="KAF3885727.1"/>
    <property type="molecule type" value="Genomic_DNA"/>
</dbReference>
<dbReference type="PANTHER" id="PTHR34400">
    <property type="match status" value="1"/>
</dbReference>
<evidence type="ECO:0000259" key="1">
    <source>
        <dbReference type="Pfam" id="PF12902"/>
    </source>
</evidence>
<evidence type="ECO:0000313" key="4">
    <source>
        <dbReference type="Proteomes" id="UP000029738"/>
    </source>
</evidence>
<reference evidence="2" key="2">
    <citation type="submission" date="2019-11" db="EMBL/GenBank/DDBJ databases">
        <title>Improved Assembly of Tolypothrix boutellei genome.</title>
        <authorList>
            <person name="Sarangi A.N."/>
            <person name="Mukherjee M."/>
            <person name="Ghosh S."/>
            <person name="Singh D."/>
            <person name="Das A."/>
            <person name="Kant S."/>
            <person name="Prusty A."/>
            <person name="Tripathy S."/>
        </authorList>
    </citation>
    <scope>NUCLEOTIDE SEQUENCE</scope>
    <source>
        <strain evidence="2">VB521301</strain>
    </source>
</reference>
<dbReference type="PANTHER" id="PTHR34400:SF4">
    <property type="entry name" value="MEMBRANE PROTEIN"/>
    <property type="match status" value="1"/>
</dbReference>
<dbReference type="STRING" id="1479485.DA73_0227300"/>
<organism evidence="3">
    <name type="scientific">Tolypothrix bouteillei VB521301</name>
    <dbReference type="NCBI Taxonomy" id="1479485"/>
    <lineage>
        <taxon>Bacteria</taxon>
        <taxon>Bacillati</taxon>
        <taxon>Cyanobacteriota</taxon>
        <taxon>Cyanophyceae</taxon>
        <taxon>Nostocales</taxon>
        <taxon>Tolypothrichaceae</taxon>
        <taxon>Tolypothrix</taxon>
    </lineage>
</organism>
<feature type="domain" description="Iminophenyl-pyruvate dimer synthase" evidence="1">
    <location>
        <begin position="700"/>
        <end position="938"/>
    </location>
</feature>
<protein>
    <submittedName>
        <fullName evidence="3">Isovaleryl-CoA dehydrogenase</fullName>
    </submittedName>
</protein>
<comment type="caution">
    <text evidence="3">The sequence shown here is derived from an EMBL/GenBank/DDBJ whole genome shotgun (WGS) entry which is preliminary data.</text>
</comment>